<keyword evidence="1" id="KW-1133">Transmembrane helix</keyword>
<keyword evidence="1" id="KW-0472">Membrane</keyword>
<dbReference type="RefSeq" id="WP_092215159.1">
    <property type="nucleotide sequence ID" value="NZ_FMUX01000027.1"/>
</dbReference>
<dbReference type="Proteomes" id="UP000198870">
    <property type="component" value="Unassembled WGS sequence"/>
</dbReference>
<accession>A0A1G5JBK9</accession>
<keyword evidence="4" id="KW-1185">Reference proteome</keyword>
<feature type="transmembrane region" description="Helical" evidence="1">
    <location>
        <begin position="66"/>
        <end position="86"/>
    </location>
</feature>
<protein>
    <submittedName>
        <fullName evidence="3">Uncharacterized protein</fullName>
    </submittedName>
</protein>
<gene>
    <name evidence="3" type="ORF">SAMN05216233_12711</name>
</gene>
<dbReference type="AlphaFoldDB" id="A0A1G5JBK9"/>
<keyword evidence="2" id="KW-0732">Signal</keyword>
<proteinExistence type="predicted"/>
<evidence type="ECO:0000256" key="2">
    <source>
        <dbReference type="SAM" id="SignalP"/>
    </source>
</evidence>
<evidence type="ECO:0000313" key="4">
    <source>
        <dbReference type="Proteomes" id="UP000198870"/>
    </source>
</evidence>
<dbReference type="STRING" id="419481.SAMN05216233_12711"/>
<keyword evidence="1" id="KW-0812">Transmembrane</keyword>
<dbReference type="OrthoDB" id="5430998at2"/>
<reference evidence="3 4" key="1">
    <citation type="submission" date="2016-10" db="EMBL/GenBank/DDBJ databases">
        <authorList>
            <person name="de Groot N.N."/>
        </authorList>
    </citation>
    <scope>NUCLEOTIDE SEQUENCE [LARGE SCALE GENOMIC DNA]</scope>
    <source>
        <strain evidence="3 4">AA1</strain>
    </source>
</reference>
<dbReference type="EMBL" id="FMUX01000027">
    <property type="protein sequence ID" value="SCY85291.1"/>
    <property type="molecule type" value="Genomic_DNA"/>
</dbReference>
<feature type="chain" id="PRO_5011631552" evidence="2">
    <location>
        <begin position="22"/>
        <end position="154"/>
    </location>
</feature>
<name>A0A1G5JBK9_9BACT</name>
<sequence length="154" mass="17168">MVRIVVFLSLFIFLVVSPAYATQGHGGIEGILVHQAAHVLFALAMGFLAFRIKRDELPVRKGWRNVQYAAVLFILWNVDTVFVHFVDEQVKLVTVERLATGQLHITSPVPGLAVMYYIAKLDHLLCVPAIAFLWVGLGQLLTQAETRRKKGDAS</sequence>
<evidence type="ECO:0000256" key="1">
    <source>
        <dbReference type="SAM" id="Phobius"/>
    </source>
</evidence>
<organism evidence="3 4">
    <name type="scientific">Desulfoluna spongiiphila</name>
    <dbReference type="NCBI Taxonomy" id="419481"/>
    <lineage>
        <taxon>Bacteria</taxon>
        <taxon>Pseudomonadati</taxon>
        <taxon>Thermodesulfobacteriota</taxon>
        <taxon>Desulfobacteria</taxon>
        <taxon>Desulfobacterales</taxon>
        <taxon>Desulfolunaceae</taxon>
        <taxon>Desulfoluna</taxon>
    </lineage>
</organism>
<feature type="transmembrane region" description="Helical" evidence="1">
    <location>
        <begin position="121"/>
        <end position="141"/>
    </location>
</feature>
<feature type="signal peptide" evidence="2">
    <location>
        <begin position="1"/>
        <end position="21"/>
    </location>
</feature>
<feature type="transmembrane region" description="Helical" evidence="1">
    <location>
        <begin position="31"/>
        <end position="50"/>
    </location>
</feature>
<evidence type="ECO:0000313" key="3">
    <source>
        <dbReference type="EMBL" id="SCY85291.1"/>
    </source>
</evidence>